<dbReference type="SUPFAM" id="SSF47090">
    <property type="entry name" value="PGBD-like"/>
    <property type="match status" value="1"/>
</dbReference>
<evidence type="ECO:0000313" key="5">
    <source>
        <dbReference type="Proteomes" id="UP000282654"/>
    </source>
</evidence>
<evidence type="ECO:0000256" key="2">
    <source>
        <dbReference type="ARBA" id="ARBA00023295"/>
    </source>
</evidence>
<keyword evidence="2" id="KW-0326">Glycosidase</keyword>
<dbReference type="InterPro" id="IPR011583">
    <property type="entry name" value="Chitinase_II/V-like_cat"/>
</dbReference>
<dbReference type="InterPro" id="IPR036366">
    <property type="entry name" value="PGBDSf"/>
</dbReference>
<dbReference type="InterPro" id="IPR017853">
    <property type="entry name" value="GH"/>
</dbReference>
<keyword evidence="5" id="KW-1185">Reference proteome</keyword>
<dbReference type="GO" id="GO:0016798">
    <property type="term" value="F:hydrolase activity, acting on glycosyl bonds"/>
    <property type="evidence" value="ECO:0007669"/>
    <property type="project" value="UniProtKB-KW"/>
</dbReference>
<dbReference type="InterPro" id="IPR002477">
    <property type="entry name" value="Peptidoglycan-bd-like"/>
</dbReference>
<protein>
    <submittedName>
        <fullName evidence="4">Spore germination protein YaaH</fullName>
    </submittedName>
</protein>
<sequence>MKLTASKVLLVGLIFLLVGIAPSTRAEAAEFYRTLTLGTRGSDVYALQVRLAQLGYLTTQPNGYYGLVTYRAVTRFERAAGLCPDGVVTEKEWALLFPAVSQPVSRQLPTGGGGKVVFGYYPVDYPGDRAAYTSLERFGGGPNGVGFFCLSLDDQGNLRGSLPADGVALAKRLGVKGLVVVHNYRNGSFDQQLVHNILSNRVSGDRLIANLLQLVKDNGLAGVNIDFENIAPADRSLFNDFLARLAGVFKSAGFLVTAAVPAKTADDPTDVWGGAFDYAAIGRICDYVMLMTYDEHWFGGSPGPIASLPWVVSVLDFAVKSIPREKILLGIPAYGYDWSATGTRVVPWNQVNELINRNGWSQVAWDNLACVPYLRYTDKGVAHEVWFENSYSLRIKLNLVHNYGLAGVAIWRLGFEDASFWETLRVAGF</sequence>
<dbReference type="InterPro" id="IPR029070">
    <property type="entry name" value="Chitinase_insertion_sf"/>
</dbReference>
<dbReference type="Gene3D" id="1.10.101.10">
    <property type="entry name" value="PGBD-like superfamily/PGBD"/>
    <property type="match status" value="1"/>
</dbReference>
<dbReference type="PANTHER" id="PTHR46066">
    <property type="entry name" value="CHITINASE DOMAIN-CONTAINING PROTEIN 1 FAMILY MEMBER"/>
    <property type="match status" value="1"/>
</dbReference>
<organism evidence="4 5">
    <name type="scientific">Thermodesulfitimonas autotrophica</name>
    <dbReference type="NCBI Taxonomy" id="1894989"/>
    <lineage>
        <taxon>Bacteria</taxon>
        <taxon>Bacillati</taxon>
        <taxon>Bacillota</taxon>
        <taxon>Clostridia</taxon>
        <taxon>Thermoanaerobacterales</taxon>
        <taxon>Thermoanaerobacteraceae</taxon>
        <taxon>Thermodesulfitimonas</taxon>
    </lineage>
</organism>
<feature type="domain" description="GH18" evidence="3">
    <location>
        <begin position="115"/>
        <end position="429"/>
    </location>
</feature>
<dbReference type="Pfam" id="PF01471">
    <property type="entry name" value="PG_binding_1"/>
    <property type="match status" value="1"/>
</dbReference>
<dbReference type="GO" id="GO:0008061">
    <property type="term" value="F:chitin binding"/>
    <property type="evidence" value="ECO:0007669"/>
    <property type="project" value="InterPro"/>
</dbReference>
<dbReference type="Gene3D" id="3.10.50.10">
    <property type="match status" value="1"/>
</dbReference>
<dbReference type="OrthoDB" id="9769314at2"/>
<dbReference type="AlphaFoldDB" id="A0A3N5ANB9"/>
<dbReference type="RefSeq" id="WP_123928748.1">
    <property type="nucleotide sequence ID" value="NZ_RKRE01000002.1"/>
</dbReference>
<dbReference type="GO" id="GO:0005975">
    <property type="term" value="P:carbohydrate metabolic process"/>
    <property type="evidence" value="ECO:0007669"/>
    <property type="project" value="InterPro"/>
</dbReference>
<comment type="caution">
    <text evidence="4">The sequence shown here is derived from an EMBL/GenBank/DDBJ whole genome shotgun (WGS) entry which is preliminary data.</text>
</comment>
<dbReference type="Pfam" id="PF00704">
    <property type="entry name" value="Glyco_hydro_18"/>
    <property type="match status" value="1"/>
</dbReference>
<gene>
    <name evidence="4" type="ORF">EDD75_0939</name>
</gene>
<dbReference type="InterPro" id="IPR001223">
    <property type="entry name" value="Glyco_hydro18_cat"/>
</dbReference>
<accession>A0A3N5ANB9</accession>
<dbReference type="CDD" id="cd02874">
    <property type="entry name" value="GH18_CFLE_spore_hydrolase"/>
    <property type="match status" value="1"/>
</dbReference>
<dbReference type="SMART" id="SM00636">
    <property type="entry name" value="Glyco_18"/>
    <property type="match status" value="1"/>
</dbReference>
<dbReference type="PROSITE" id="PS51910">
    <property type="entry name" value="GH18_2"/>
    <property type="match status" value="1"/>
</dbReference>
<reference evidence="4 5" key="1">
    <citation type="submission" date="2018-11" db="EMBL/GenBank/DDBJ databases">
        <title>Genomic Encyclopedia of Type Strains, Phase IV (KMG-IV): sequencing the most valuable type-strain genomes for metagenomic binning, comparative biology and taxonomic classification.</title>
        <authorList>
            <person name="Goeker M."/>
        </authorList>
    </citation>
    <scope>NUCLEOTIDE SEQUENCE [LARGE SCALE GENOMIC DNA]</scope>
    <source>
        <strain evidence="4 5">DSM 102936</strain>
    </source>
</reference>
<dbReference type="InterPro" id="IPR041704">
    <property type="entry name" value="CFLE_GH18"/>
</dbReference>
<evidence type="ECO:0000256" key="1">
    <source>
        <dbReference type="ARBA" id="ARBA00022801"/>
    </source>
</evidence>
<proteinExistence type="predicted"/>
<evidence type="ECO:0000313" key="4">
    <source>
        <dbReference type="EMBL" id="RPF46686.1"/>
    </source>
</evidence>
<dbReference type="InterPro" id="IPR036365">
    <property type="entry name" value="PGBD-like_sf"/>
</dbReference>
<name>A0A3N5ANB9_9THEO</name>
<evidence type="ECO:0000259" key="3">
    <source>
        <dbReference type="PROSITE" id="PS51910"/>
    </source>
</evidence>
<keyword evidence="1" id="KW-0378">Hydrolase</keyword>
<dbReference type="PANTHER" id="PTHR46066:SF2">
    <property type="entry name" value="CHITINASE DOMAIN-CONTAINING PROTEIN 1"/>
    <property type="match status" value="1"/>
</dbReference>
<dbReference type="SUPFAM" id="SSF51445">
    <property type="entry name" value="(Trans)glycosidases"/>
    <property type="match status" value="1"/>
</dbReference>
<dbReference type="Proteomes" id="UP000282654">
    <property type="component" value="Unassembled WGS sequence"/>
</dbReference>
<dbReference type="EMBL" id="RKRE01000002">
    <property type="protein sequence ID" value="RPF46686.1"/>
    <property type="molecule type" value="Genomic_DNA"/>
</dbReference>
<dbReference type="Gene3D" id="3.20.20.80">
    <property type="entry name" value="Glycosidases"/>
    <property type="match status" value="1"/>
</dbReference>